<evidence type="ECO:0000256" key="1">
    <source>
        <dbReference type="SAM" id="SignalP"/>
    </source>
</evidence>
<dbReference type="AlphaFoldDB" id="A0A2J6QK92"/>
<name>A0A2J6QK92_9HELO</name>
<feature type="chain" id="PRO_5014352289" description="Beta-lactamase-related domain-containing protein" evidence="1">
    <location>
        <begin position="22"/>
        <end position="176"/>
    </location>
</feature>
<feature type="signal peptide" evidence="1">
    <location>
        <begin position="1"/>
        <end position="21"/>
    </location>
</feature>
<gene>
    <name evidence="2" type="ORF">NA56DRAFT_744001</name>
</gene>
<keyword evidence="1" id="KW-0732">Signal</keyword>
<keyword evidence="3" id="KW-1185">Reference proteome</keyword>
<proteinExistence type="predicted"/>
<reference evidence="2 3" key="1">
    <citation type="submission" date="2016-05" db="EMBL/GenBank/DDBJ databases">
        <title>A degradative enzymes factory behind the ericoid mycorrhizal symbiosis.</title>
        <authorList>
            <consortium name="DOE Joint Genome Institute"/>
            <person name="Martino E."/>
            <person name="Morin E."/>
            <person name="Grelet G."/>
            <person name="Kuo A."/>
            <person name="Kohler A."/>
            <person name="Daghino S."/>
            <person name="Barry K."/>
            <person name="Choi C."/>
            <person name="Cichocki N."/>
            <person name="Clum A."/>
            <person name="Copeland A."/>
            <person name="Hainaut M."/>
            <person name="Haridas S."/>
            <person name="Labutti K."/>
            <person name="Lindquist E."/>
            <person name="Lipzen A."/>
            <person name="Khouja H.-R."/>
            <person name="Murat C."/>
            <person name="Ohm R."/>
            <person name="Olson A."/>
            <person name="Spatafora J."/>
            <person name="Veneault-Fourrey C."/>
            <person name="Henrissat B."/>
            <person name="Grigoriev I."/>
            <person name="Martin F."/>
            <person name="Perotto S."/>
        </authorList>
    </citation>
    <scope>NUCLEOTIDE SEQUENCE [LARGE SCALE GENOMIC DNA]</scope>
    <source>
        <strain evidence="2 3">UAMH 7357</strain>
    </source>
</reference>
<accession>A0A2J6QK92</accession>
<evidence type="ECO:0000313" key="3">
    <source>
        <dbReference type="Proteomes" id="UP000235672"/>
    </source>
</evidence>
<evidence type="ECO:0000313" key="2">
    <source>
        <dbReference type="EMBL" id="PMD26669.1"/>
    </source>
</evidence>
<dbReference type="Proteomes" id="UP000235672">
    <property type="component" value="Unassembled WGS sequence"/>
</dbReference>
<protein>
    <recommendedName>
        <fullName evidence="4">Beta-lactamase-related domain-containing protein</fullName>
    </recommendedName>
</protein>
<evidence type="ECO:0008006" key="4">
    <source>
        <dbReference type="Google" id="ProtNLM"/>
    </source>
</evidence>
<organism evidence="2 3">
    <name type="scientific">Hyaloscypha hepaticicola</name>
    <dbReference type="NCBI Taxonomy" id="2082293"/>
    <lineage>
        <taxon>Eukaryota</taxon>
        <taxon>Fungi</taxon>
        <taxon>Dikarya</taxon>
        <taxon>Ascomycota</taxon>
        <taxon>Pezizomycotina</taxon>
        <taxon>Leotiomycetes</taxon>
        <taxon>Helotiales</taxon>
        <taxon>Hyaloscyphaceae</taxon>
        <taxon>Hyaloscypha</taxon>
    </lineage>
</organism>
<sequence length="176" mass="19585">MIMSVLFIGSCLTFNQQVVSSRADDRALQQANAASGEVAVIEALGCDVDGGPFMGGSRRREHVPAQFDALCSIPKQYVAVECLRRAIRRELGLDSQSQKDRRREREDDNYVSHWRGHPAKAVALILTKLGTSGLEGENKENRRTNRLPRAQLVIFFVVAIERMLVSGRGNSESEKE</sequence>
<dbReference type="EMBL" id="KZ613467">
    <property type="protein sequence ID" value="PMD26669.1"/>
    <property type="molecule type" value="Genomic_DNA"/>
</dbReference>